<evidence type="ECO:0000256" key="2">
    <source>
        <dbReference type="SAM" id="Phobius"/>
    </source>
</evidence>
<evidence type="ECO:0000313" key="4">
    <source>
        <dbReference type="EMBL" id="MEE4424359.1"/>
    </source>
</evidence>
<feature type="domain" description="DUF8175" evidence="3">
    <location>
        <begin position="100"/>
        <end position="255"/>
    </location>
</feature>
<comment type="caution">
    <text evidence="4">The sequence shown here is derived from an EMBL/GenBank/DDBJ whole genome shotgun (WGS) entry which is preliminary data.</text>
</comment>
<keyword evidence="2" id="KW-1133">Transmembrane helix</keyword>
<dbReference type="Proteomes" id="UP001307760">
    <property type="component" value="Unassembled WGS sequence"/>
</dbReference>
<keyword evidence="5" id="KW-1185">Reference proteome</keyword>
<feature type="compositionally biased region" description="Low complexity" evidence="1">
    <location>
        <begin position="70"/>
        <end position="107"/>
    </location>
</feature>
<evidence type="ECO:0000256" key="1">
    <source>
        <dbReference type="SAM" id="MobiDB-lite"/>
    </source>
</evidence>
<proteinExistence type="predicted"/>
<accession>A0ABU7NZQ9</accession>
<feature type="region of interest" description="Disordered" evidence="1">
    <location>
        <begin position="70"/>
        <end position="113"/>
    </location>
</feature>
<reference evidence="4 5" key="1">
    <citation type="submission" date="2023-12" db="EMBL/GenBank/DDBJ databases">
        <title>30 novel species of actinomycetes from the DSMZ collection.</title>
        <authorList>
            <person name="Nouioui I."/>
        </authorList>
    </citation>
    <scope>NUCLEOTIDE SEQUENCE [LARGE SCALE GENOMIC DNA]</scope>
    <source>
        <strain evidence="4 5">DSM 41528</strain>
    </source>
</reference>
<organism evidence="4 5">
    <name type="scientific">Streptomyces bugieae</name>
    <dbReference type="NCBI Taxonomy" id="3098223"/>
    <lineage>
        <taxon>Bacteria</taxon>
        <taxon>Bacillati</taxon>
        <taxon>Actinomycetota</taxon>
        <taxon>Actinomycetes</taxon>
        <taxon>Kitasatosporales</taxon>
        <taxon>Streptomycetaceae</taxon>
        <taxon>Streptomyces</taxon>
    </lineage>
</organism>
<keyword evidence="2" id="KW-0472">Membrane</keyword>
<name>A0ABU7NZQ9_9ACTN</name>
<feature type="region of interest" description="Disordered" evidence="1">
    <location>
        <begin position="1"/>
        <end position="44"/>
    </location>
</feature>
<protein>
    <recommendedName>
        <fullName evidence="3">DUF8175 domain-containing protein</fullName>
    </recommendedName>
</protein>
<keyword evidence="2" id="KW-0812">Transmembrane</keyword>
<gene>
    <name evidence="4" type="ORF">V2J85_34335</name>
</gene>
<evidence type="ECO:0000259" key="3">
    <source>
        <dbReference type="Pfam" id="PF26526"/>
    </source>
</evidence>
<evidence type="ECO:0000313" key="5">
    <source>
        <dbReference type="Proteomes" id="UP001307760"/>
    </source>
</evidence>
<dbReference type="InterPro" id="IPR058488">
    <property type="entry name" value="DUF8175"/>
</dbReference>
<dbReference type="RefSeq" id="WP_330823741.1">
    <property type="nucleotide sequence ID" value="NZ_JAZBJP010000037.1"/>
</dbReference>
<dbReference type="Pfam" id="PF26526">
    <property type="entry name" value="DUF8175"/>
    <property type="match status" value="1"/>
</dbReference>
<sequence length="286" mass="29407">MSLSDDGGYGGDGHRGPETGQTRTRLPDSGADPYGPGRRPRSGLSSRNLITVVGVIVLLLAAIAFANRGDSGSTGSDTSGDSPKNAPGPARPTTPTGTKPVTTKNGGIAAGFPKTEQGAQSAAANYVVALSGSEMYASDRRDAIVDAVYTPAAAAARKASLRKVYTDPKFLGRIGLKANGTAPDGMAFVSRANPVGTKTEKFKDTTAEVAVWYSLLFGIAGQGSQNPVAESWYTSTMQLQWVNGDWKIAGFTQKAGPAPVGGDQAAATAQDMSKAVQGFGGLTYAR</sequence>
<feature type="compositionally biased region" description="Low complexity" evidence="1">
    <location>
        <begin position="33"/>
        <end position="44"/>
    </location>
</feature>
<feature type="transmembrane region" description="Helical" evidence="2">
    <location>
        <begin position="48"/>
        <end position="66"/>
    </location>
</feature>
<dbReference type="EMBL" id="JAZBJP010000037">
    <property type="protein sequence ID" value="MEE4424359.1"/>
    <property type="molecule type" value="Genomic_DNA"/>
</dbReference>